<keyword evidence="3" id="KW-1185">Reference proteome</keyword>
<evidence type="ECO:0000256" key="1">
    <source>
        <dbReference type="SAM" id="Phobius"/>
    </source>
</evidence>
<gene>
    <name evidence="2" type="ORF">THRCLA_04277</name>
</gene>
<evidence type="ECO:0000313" key="3">
    <source>
        <dbReference type="Proteomes" id="UP000243217"/>
    </source>
</evidence>
<sequence>MPGTSRESSPTPMLTAPAPRHNHIRPLLWKNFLLKKKHPVKWALEILVPVIFIVLMGALKHLMKEVKVPSGWSDTSKSVDGHTGTSYNLFQSNMYYITETTTSALLWNLAIEAYKSPLSMANLTAAQNLSCMSFVVQGKVNLDPTSPNAIPTACQERIIPRKIAIVPDNAYTRNYFGQTISKWYPAVTLTNDTLSPVIPAFNDSIIYFADEAALESHVKSNDYGRDINHPYIHSAIVFKNPPTENDFGKAQSIDYVIRLNSTTNDFNNIDGVPRTNVPAYSSQQKKINTENFEAYTKNGFMTLQTLVTRFA</sequence>
<proteinExistence type="predicted"/>
<reference evidence="2 3" key="1">
    <citation type="journal article" date="2014" name="Genome Biol. Evol.">
        <title>The secreted proteins of Achlya hypogyna and Thraustotheca clavata identify the ancestral oomycete secretome and reveal gene acquisitions by horizontal gene transfer.</title>
        <authorList>
            <person name="Misner I."/>
            <person name="Blouin N."/>
            <person name="Leonard G."/>
            <person name="Richards T.A."/>
            <person name="Lane C.E."/>
        </authorList>
    </citation>
    <scope>NUCLEOTIDE SEQUENCE [LARGE SCALE GENOMIC DNA]</scope>
    <source>
        <strain evidence="2 3">ATCC 34112</strain>
    </source>
</reference>
<feature type="transmembrane region" description="Helical" evidence="1">
    <location>
        <begin position="42"/>
        <end position="59"/>
    </location>
</feature>
<dbReference type="AlphaFoldDB" id="A0A1V9ZZI4"/>
<dbReference type="STRING" id="74557.A0A1V9ZZI4"/>
<name>A0A1V9ZZI4_9STRA</name>
<keyword evidence="1" id="KW-0812">Transmembrane</keyword>
<accession>A0A1V9ZZI4</accession>
<keyword evidence="2" id="KW-0067">ATP-binding</keyword>
<protein>
    <submittedName>
        <fullName evidence="2">ATP-binding Cassette (ABC) Superfamily</fullName>
    </submittedName>
</protein>
<keyword evidence="1" id="KW-1133">Transmembrane helix</keyword>
<organism evidence="2 3">
    <name type="scientific">Thraustotheca clavata</name>
    <dbReference type="NCBI Taxonomy" id="74557"/>
    <lineage>
        <taxon>Eukaryota</taxon>
        <taxon>Sar</taxon>
        <taxon>Stramenopiles</taxon>
        <taxon>Oomycota</taxon>
        <taxon>Saprolegniomycetes</taxon>
        <taxon>Saprolegniales</taxon>
        <taxon>Achlyaceae</taxon>
        <taxon>Thraustotheca</taxon>
    </lineage>
</organism>
<dbReference type="EMBL" id="JNBS01000901">
    <property type="protein sequence ID" value="OQS03424.1"/>
    <property type="molecule type" value="Genomic_DNA"/>
</dbReference>
<dbReference type="GO" id="GO:0005524">
    <property type="term" value="F:ATP binding"/>
    <property type="evidence" value="ECO:0007669"/>
    <property type="project" value="UniProtKB-KW"/>
</dbReference>
<dbReference type="Proteomes" id="UP000243217">
    <property type="component" value="Unassembled WGS sequence"/>
</dbReference>
<keyword evidence="2" id="KW-0547">Nucleotide-binding</keyword>
<keyword evidence="1" id="KW-0472">Membrane</keyword>
<evidence type="ECO:0000313" key="2">
    <source>
        <dbReference type="EMBL" id="OQS03424.1"/>
    </source>
</evidence>
<dbReference type="OrthoDB" id="163081at2759"/>
<feature type="non-terminal residue" evidence="2">
    <location>
        <position position="311"/>
    </location>
</feature>
<comment type="caution">
    <text evidence="2">The sequence shown here is derived from an EMBL/GenBank/DDBJ whole genome shotgun (WGS) entry which is preliminary data.</text>
</comment>